<dbReference type="EMBL" id="JAVXUP010000197">
    <property type="protein sequence ID" value="KAK3034559.1"/>
    <property type="molecule type" value="Genomic_DNA"/>
</dbReference>
<dbReference type="PANTHER" id="PTHR44259">
    <property type="entry name" value="OS07G0183000 PROTEIN-RELATED"/>
    <property type="match status" value="1"/>
</dbReference>
<dbReference type="PANTHER" id="PTHR44259:SF108">
    <property type="entry name" value="F-BOX PROTEIN SKIP23-LIKE"/>
    <property type="match status" value="1"/>
</dbReference>
<dbReference type="InterPro" id="IPR050942">
    <property type="entry name" value="F-box_BR-signaling"/>
</dbReference>
<keyword evidence="3" id="KW-1185">Reference proteome</keyword>
<reference evidence="2" key="1">
    <citation type="submission" date="2022-12" db="EMBL/GenBank/DDBJ databases">
        <title>Draft genome assemblies for two species of Escallonia (Escalloniales).</title>
        <authorList>
            <person name="Chanderbali A."/>
            <person name="Dervinis C."/>
            <person name="Anghel I."/>
            <person name="Soltis D."/>
            <person name="Soltis P."/>
            <person name="Zapata F."/>
        </authorList>
    </citation>
    <scope>NUCLEOTIDE SEQUENCE</scope>
    <source>
        <strain evidence="2">UCBG64.0493</strain>
        <tissue evidence="2">Leaf</tissue>
    </source>
</reference>
<dbReference type="InterPro" id="IPR036047">
    <property type="entry name" value="F-box-like_dom_sf"/>
</dbReference>
<protein>
    <recommendedName>
        <fullName evidence="1">KIB1-4 beta-propeller domain-containing protein</fullName>
    </recommendedName>
</protein>
<accession>A0AA89B929</accession>
<proteinExistence type="predicted"/>
<gene>
    <name evidence="2" type="ORF">RJ639_033805</name>
</gene>
<dbReference type="Proteomes" id="UP001188597">
    <property type="component" value="Unassembled WGS sequence"/>
</dbReference>
<dbReference type="SUPFAM" id="SSF81383">
    <property type="entry name" value="F-box domain"/>
    <property type="match status" value="1"/>
</dbReference>
<sequence length="444" mass="50847">MNGADSKAVNGVEEETLCTELQHTRRDPGLVGHLARKRKAGQYSQKAYQSVVRHWKDAANKGHGHSSRQDHSTQRQDWKHYATRFMMEVDYLIVLCRQAEKEKHLPFPEVCPSECGTSYPRKFDRPAQTLDIHRQTIRKSFWRKVKYGYGCTWSTTFKENSSFEAWPEKYARLNRHNVEQPKMGIMLDLPHDLLVYIGEKVDLFEDFVALGGVCKAWRSAATKENFSRRPQIPWLMLAQREDGDVRGFYSLSKGMIRTVTLPEANEKRCRCLASEGWLITAESDWSMNLLHPLSRLQIRLPHISTLKDHDYVSYDGCIWKALLSSSPSSSDCTVMVIQGCSLKLAFCKLGIDNAWTTIETKLAMYFDVIHFNGNFYAVDCQGRVLLCAVEGANPTVAEVVAKLPKLLRTRLIEKLYLVESSGKLLVARFGLWTKPEMWTKTTVN</sequence>
<name>A0AA89B929_9ASTE</name>
<dbReference type="CDD" id="cd09917">
    <property type="entry name" value="F-box_SF"/>
    <property type="match status" value="1"/>
</dbReference>
<evidence type="ECO:0000313" key="3">
    <source>
        <dbReference type="Proteomes" id="UP001188597"/>
    </source>
</evidence>
<evidence type="ECO:0000313" key="2">
    <source>
        <dbReference type="EMBL" id="KAK3034559.1"/>
    </source>
</evidence>
<feature type="domain" description="KIB1-4 beta-propeller" evidence="1">
    <location>
        <begin position="248"/>
        <end position="428"/>
    </location>
</feature>
<comment type="caution">
    <text evidence="2">The sequence shown here is derived from an EMBL/GenBank/DDBJ whole genome shotgun (WGS) entry which is preliminary data.</text>
</comment>
<dbReference type="AlphaFoldDB" id="A0AA89B929"/>
<dbReference type="InterPro" id="IPR005174">
    <property type="entry name" value="KIB1-4_b-propeller"/>
</dbReference>
<organism evidence="2 3">
    <name type="scientific">Escallonia herrerae</name>
    <dbReference type="NCBI Taxonomy" id="1293975"/>
    <lineage>
        <taxon>Eukaryota</taxon>
        <taxon>Viridiplantae</taxon>
        <taxon>Streptophyta</taxon>
        <taxon>Embryophyta</taxon>
        <taxon>Tracheophyta</taxon>
        <taxon>Spermatophyta</taxon>
        <taxon>Magnoliopsida</taxon>
        <taxon>eudicotyledons</taxon>
        <taxon>Gunneridae</taxon>
        <taxon>Pentapetalae</taxon>
        <taxon>asterids</taxon>
        <taxon>campanulids</taxon>
        <taxon>Escalloniales</taxon>
        <taxon>Escalloniaceae</taxon>
        <taxon>Escallonia</taxon>
    </lineage>
</organism>
<dbReference type="Pfam" id="PF03478">
    <property type="entry name" value="Beta-prop_KIB1-4"/>
    <property type="match status" value="1"/>
</dbReference>
<evidence type="ECO:0000259" key="1">
    <source>
        <dbReference type="Pfam" id="PF03478"/>
    </source>
</evidence>